<keyword evidence="4" id="KW-1185">Reference proteome</keyword>
<organism evidence="3 4">
    <name type="scientific">Cucurbita argyrosperma subsp. sororia</name>
    <dbReference type="NCBI Taxonomy" id="37648"/>
    <lineage>
        <taxon>Eukaryota</taxon>
        <taxon>Viridiplantae</taxon>
        <taxon>Streptophyta</taxon>
        <taxon>Embryophyta</taxon>
        <taxon>Tracheophyta</taxon>
        <taxon>Spermatophyta</taxon>
        <taxon>Magnoliopsida</taxon>
        <taxon>eudicotyledons</taxon>
        <taxon>Gunneridae</taxon>
        <taxon>Pentapetalae</taxon>
        <taxon>rosids</taxon>
        <taxon>fabids</taxon>
        <taxon>Cucurbitales</taxon>
        <taxon>Cucurbitaceae</taxon>
        <taxon>Cucurbiteae</taxon>
        <taxon>Cucurbita</taxon>
    </lineage>
</organism>
<dbReference type="AlphaFoldDB" id="A0AAV6MJL9"/>
<keyword evidence="2" id="KW-0732">Signal</keyword>
<comment type="caution">
    <text evidence="3">The sequence shown here is derived from an EMBL/GenBank/DDBJ whole genome shotgun (WGS) entry which is preliminary data.</text>
</comment>
<dbReference type="InterPro" id="IPR040283">
    <property type="entry name" value="DDB_G0292058-like"/>
</dbReference>
<evidence type="ECO:0000256" key="2">
    <source>
        <dbReference type="SAM" id="SignalP"/>
    </source>
</evidence>
<feature type="transmembrane region" description="Helical" evidence="1">
    <location>
        <begin position="336"/>
        <end position="361"/>
    </location>
</feature>
<dbReference type="PANTHER" id="PTHR31414">
    <property type="entry name" value="TRANSMEMBRANE PROTEIN DDB_G0292058"/>
    <property type="match status" value="1"/>
</dbReference>
<feature type="transmembrane region" description="Helical" evidence="1">
    <location>
        <begin position="536"/>
        <end position="560"/>
    </location>
</feature>
<feature type="chain" id="PRO_5043551890" evidence="2">
    <location>
        <begin position="23"/>
        <end position="591"/>
    </location>
</feature>
<dbReference type="PANTHER" id="PTHR31414:SF18">
    <property type="entry name" value="TRANSMEMBRANE PROTEIN-RELATED"/>
    <property type="match status" value="1"/>
</dbReference>
<feature type="transmembrane region" description="Helical" evidence="1">
    <location>
        <begin position="38"/>
        <end position="61"/>
    </location>
</feature>
<feature type="signal peptide" evidence="2">
    <location>
        <begin position="1"/>
        <end position="22"/>
    </location>
</feature>
<proteinExistence type="predicted"/>
<keyword evidence="1" id="KW-0812">Transmembrane</keyword>
<gene>
    <name evidence="3" type="ORF">SDJN03_21998</name>
</gene>
<evidence type="ECO:0000313" key="3">
    <source>
        <dbReference type="EMBL" id="KAG6581996.1"/>
    </source>
</evidence>
<feature type="non-terminal residue" evidence="3">
    <location>
        <position position="1"/>
    </location>
</feature>
<evidence type="ECO:0000313" key="4">
    <source>
        <dbReference type="Proteomes" id="UP000685013"/>
    </source>
</evidence>
<keyword evidence="1" id="KW-1133">Transmembrane helix</keyword>
<feature type="transmembrane region" description="Helical" evidence="1">
    <location>
        <begin position="100"/>
        <end position="117"/>
    </location>
</feature>
<feature type="transmembrane region" description="Helical" evidence="1">
    <location>
        <begin position="181"/>
        <end position="203"/>
    </location>
</feature>
<dbReference type="GO" id="GO:0016020">
    <property type="term" value="C:membrane"/>
    <property type="evidence" value="ECO:0007669"/>
    <property type="project" value="TreeGrafter"/>
</dbReference>
<accession>A0AAV6MJL9</accession>
<keyword evidence="1" id="KW-0472">Membrane</keyword>
<sequence length="591" mass="63897">MEMKNIACAALFAAAAVTAVVASDESHSPAAAPGPSSAASAALPALGSLIGASLVSFVAYVEDVRINAKILEGFDFLSVCVSFVVNLGEPRMGSRNGGEVMGIALFLLLVSWGWIFPETVGQKISSSTSLLLLQDDDDDDDGRDLVHRNDGFEAIMEEDGTVRDDPLNHFNKYRVNIFTGAAGYGIGVAWLVCGMVYGAILAATQSCGKARGKGKGRINYGHKFYLWTIILAAFFTILAIVGCGVVIGGSSKFDREAKNIVKIVIETANGASDTIQDTTSAMKDMIANLEASTSDSGSEQTSGALISTSHQLDAQAATIQWQANKNRLLIHKGLNIMYIVTMVTMSLNLGAVIAVSVFGILRLRRPFHFFSSDTCTALEMFQENPNNNSLSSILPCEQLLTARSVLTDVSSEIYDLVNQVNTQISVSYPDIALVCNPFSQPPYYEYQPQNCAANTIRIGDIPKVLKLLTCSNESKEGCENGQFMSNSEYKTVEAYTNSIQDFLNVYPGMESLVECQTLKDAFAKILEHHCKPLEKYAYMAWAGLVLVSVVMMCLVLVWTIRAIADQKLHLSAGSVQPARSSTPNMLEMANH</sequence>
<reference evidence="3 4" key="1">
    <citation type="journal article" date="2021" name="Hortic Res">
        <title>The domestication of Cucurbita argyrosperma as revealed by the genome of its wild relative.</title>
        <authorList>
            <person name="Barrera-Redondo J."/>
            <person name="Sanchez-de la Vega G."/>
            <person name="Aguirre-Liguori J.A."/>
            <person name="Castellanos-Morales G."/>
            <person name="Gutierrez-Guerrero Y.T."/>
            <person name="Aguirre-Dugua X."/>
            <person name="Aguirre-Planter E."/>
            <person name="Tenaillon M.I."/>
            <person name="Lira-Saade R."/>
            <person name="Eguiarte L.E."/>
        </authorList>
    </citation>
    <scope>NUCLEOTIDE SEQUENCE [LARGE SCALE GENOMIC DNA]</scope>
    <source>
        <strain evidence="3">JBR-2021</strain>
    </source>
</reference>
<name>A0AAV6MJL9_9ROSI</name>
<dbReference type="Proteomes" id="UP000685013">
    <property type="component" value="Chromosome 14"/>
</dbReference>
<evidence type="ECO:0000256" key="1">
    <source>
        <dbReference type="SAM" id="Phobius"/>
    </source>
</evidence>
<feature type="transmembrane region" description="Helical" evidence="1">
    <location>
        <begin position="224"/>
        <end position="247"/>
    </location>
</feature>
<dbReference type="EMBL" id="JAGKQH010000014">
    <property type="protein sequence ID" value="KAG6581996.1"/>
    <property type="molecule type" value="Genomic_DNA"/>
</dbReference>
<protein>
    <submittedName>
        <fullName evidence="3">Uncharacterized protein</fullName>
    </submittedName>
</protein>